<organism evidence="2 3">
    <name type="scientific">Penicillium solitum</name>
    <dbReference type="NCBI Taxonomy" id="60172"/>
    <lineage>
        <taxon>Eukaryota</taxon>
        <taxon>Fungi</taxon>
        <taxon>Dikarya</taxon>
        <taxon>Ascomycota</taxon>
        <taxon>Pezizomycotina</taxon>
        <taxon>Eurotiomycetes</taxon>
        <taxon>Eurotiomycetidae</taxon>
        <taxon>Eurotiales</taxon>
        <taxon>Aspergillaceae</taxon>
        <taxon>Penicillium</taxon>
    </lineage>
</organism>
<feature type="region of interest" description="Disordered" evidence="1">
    <location>
        <begin position="20"/>
        <end position="51"/>
    </location>
</feature>
<dbReference type="Proteomes" id="UP000191612">
    <property type="component" value="Unassembled WGS sequence"/>
</dbReference>
<name>A0A1V6QST5_9EURO</name>
<evidence type="ECO:0000256" key="1">
    <source>
        <dbReference type="SAM" id="MobiDB-lite"/>
    </source>
</evidence>
<proteinExistence type="predicted"/>
<evidence type="ECO:0000313" key="2">
    <source>
        <dbReference type="EMBL" id="OQD92067.1"/>
    </source>
</evidence>
<feature type="compositionally biased region" description="Basic and acidic residues" evidence="1">
    <location>
        <begin position="35"/>
        <end position="48"/>
    </location>
</feature>
<gene>
    <name evidence="2" type="ORF">PENSOL_c045G10717</name>
</gene>
<dbReference type="OrthoDB" id="4523539at2759"/>
<reference evidence="3" key="1">
    <citation type="journal article" date="2017" name="Nat. Microbiol.">
        <title>Global analysis of biosynthetic gene clusters reveals vast potential of secondary metabolite production in Penicillium species.</title>
        <authorList>
            <person name="Nielsen J.C."/>
            <person name="Grijseels S."/>
            <person name="Prigent S."/>
            <person name="Ji B."/>
            <person name="Dainat J."/>
            <person name="Nielsen K.F."/>
            <person name="Frisvad J.C."/>
            <person name="Workman M."/>
            <person name="Nielsen J."/>
        </authorList>
    </citation>
    <scope>NUCLEOTIDE SEQUENCE [LARGE SCALE GENOMIC DNA]</scope>
    <source>
        <strain evidence="3">IBT 29525</strain>
    </source>
</reference>
<protein>
    <submittedName>
        <fullName evidence="2">Uncharacterized protein</fullName>
    </submittedName>
</protein>
<comment type="caution">
    <text evidence="2">The sequence shown here is derived from an EMBL/GenBank/DDBJ whole genome shotgun (WGS) entry which is preliminary data.</text>
</comment>
<evidence type="ECO:0000313" key="3">
    <source>
        <dbReference type="Proteomes" id="UP000191612"/>
    </source>
</evidence>
<sequence length="99" mass="11027">MTADAILVTGDSKRVLELQRPQQENGNIACNGLSPDDKHNSHAHKDQLPTKGKAWSRWTANLLGDTIFAAWSEKTFKIPKKGIDYQAIDEHESGMPLDK</sequence>
<dbReference type="EMBL" id="MDYO01000045">
    <property type="protein sequence ID" value="OQD92067.1"/>
    <property type="molecule type" value="Genomic_DNA"/>
</dbReference>
<accession>A0A1V6QST5</accession>
<keyword evidence="3" id="KW-1185">Reference proteome</keyword>
<dbReference type="AlphaFoldDB" id="A0A1V6QST5"/>